<dbReference type="EMBL" id="JJRB01000119">
    <property type="protein sequence ID" value="KKI01579.1"/>
    <property type="molecule type" value="Genomic_DNA"/>
</dbReference>
<evidence type="ECO:0000313" key="22">
    <source>
        <dbReference type="EMBL" id="KKH81013.1"/>
    </source>
</evidence>
<dbReference type="Proteomes" id="UP000034001">
    <property type="component" value="Unassembled WGS sequence"/>
</dbReference>
<evidence type="ECO:0000313" key="25">
    <source>
        <dbReference type="EMBL" id="KKH93690.1"/>
    </source>
</evidence>
<evidence type="ECO:0000313" key="33">
    <source>
        <dbReference type="Proteomes" id="UP000033987"/>
    </source>
</evidence>
<evidence type="ECO:0000313" key="11">
    <source>
        <dbReference type="EMBL" id="KKH38650.1"/>
    </source>
</evidence>
<dbReference type="Proteomes" id="UP000034142">
    <property type="component" value="Unassembled WGS sequence"/>
</dbReference>
<dbReference type="Proteomes" id="UP000034064">
    <property type="component" value="Unassembled WGS sequence"/>
</dbReference>
<dbReference type="EMBL" id="JJPP01000032">
    <property type="protein sequence ID" value="KKG82457.1"/>
    <property type="molecule type" value="Genomic_DNA"/>
</dbReference>
<evidence type="ECO:0000313" key="39">
    <source>
        <dbReference type="Proteomes" id="UP000034232"/>
    </source>
</evidence>
<evidence type="ECO:0000313" key="50">
    <source>
        <dbReference type="Proteomes" id="UP000034758"/>
    </source>
</evidence>
<name>A0A0F8NJC5_METMZ</name>
<sequence length="71" mass="8384">MATFLYTDIIFHVYILFLQFWFQLGPNLNLSEKWLPAVTPTISSMAILQKHSILFDTFNRYIFILSPEILT</sequence>
<dbReference type="Proteomes" id="UP000034817">
    <property type="component" value="Unassembled WGS sequence"/>
</dbReference>
<evidence type="ECO:0000313" key="46">
    <source>
        <dbReference type="Proteomes" id="UP000034668"/>
    </source>
</evidence>
<dbReference type="EMBL" id="JJPT01000024">
    <property type="protein sequence ID" value="KKG94624.1"/>
    <property type="molecule type" value="Genomic_DNA"/>
</dbReference>
<evidence type="ECO:0000313" key="12">
    <source>
        <dbReference type="EMBL" id="KKH39081.1"/>
    </source>
</evidence>
<dbReference type="AlphaFoldDB" id="A0A0F8NJC5"/>
<evidence type="ECO:0000313" key="1">
    <source>
        <dbReference type="EMBL" id="KKF98040.1"/>
    </source>
</evidence>
<evidence type="ECO:0000313" key="38">
    <source>
        <dbReference type="Proteomes" id="UP000034142"/>
    </source>
</evidence>
<dbReference type="EMBL" id="JJQW01000011">
    <property type="protein sequence ID" value="KKH91046.1"/>
    <property type="molecule type" value="Genomic_DNA"/>
</dbReference>
<evidence type="ECO:0000313" key="34">
    <source>
        <dbReference type="Proteomes" id="UP000034001"/>
    </source>
</evidence>
<dbReference type="EMBL" id="JJQZ01000126">
    <property type="protein sequence ID" value="KKH93690.1"/>
    <property type="molecule type" value="Genomic_DNA"/>
</dbReference>
<dbReference type="EMBL" id="JJQA01000085">
    <property type="protein sequence ID" value="KKH15551.1"/>
    <property type="molecule type" value="Genomic_DNA"/>
</dbReference>
<dbReference type="EMBL" id="JJQR01000151">
    <property type="protein sequence ID" value="KKH71477.1"/>
    <property type="molecule type" value="Genomic_DNA"/>
</dbReference>
<dbReference type="EMBL" id="JJPO01000082">
    <property type="protein sequence ID" value="KKG72999.1"/>
    <property type="molecule type" value="Genomic_DNA"/>
</dbReference>
<dbReference type="EMBL" id="JJQX01000050">
    <property type="protein sequence ID" value="KKH98041.1"/>
    <property type="molecule type" value="Genomic_DNA"/>
</dbReference>
<dbReference type="EMBL" id="JJQG01000148">
    <property type="protein sequence ID" value="KKH34859.1"/>
    <property type="molecule type" value="Genomic_DNA"/>
</dbReference>
<dbReference type="Proteomes" id="UP000033864">
    <property type="component" value="Unassembled WGS sequence"/>
</dbReference>
<evidence type="ECO:0000313" key="32">
    <source>
        <dbReference type="Proteomes" id="UP000033933"/>
    </source>
</evidence>
<evidence type="ECO:0000313" key="45">
    <source>
        <dbReference type="Proteomes" id="UP000034657"/>
    </source>
</evidence>
<dbReference type="EMBL" id="JJRA01000097">
    <property type="protein sequence ID" value="KKI02763.1"/>
    <property type="molecule type" value="Genomic_DNA"/>
</dbReference>
<dbReference type="Proteomes" id="UP000033885">
    <property type="component" value="Unassembled WGS sequence"/>
</dbReference>
<dbReference type="Proteomes" id="UP000034547">
    <property type="component" value="Unassembled WGS sequence"/>
</dbReference>
<evidence type="ECO:0000313" key="44">
    <source>
        <dbReference type="Proteomes" id="UP000034597"/>
    </source>
</evidence>
<evidence type="ECO:0000313" key="37">
    <source>
        <dbReference type="Proteomes" id="UP000034064"/>
    </source>
</evidence>
<evidence type="ECO:0000313" key="10">
    <source>
        <dbReference type="EMBL" id="KKH34859.1"/>
    </source>
</evidence>
<evidence type="ECO:0000313" key="41">
    <source>
        <dbReference type="Proteomes" id="UP000034338"/>
    </source>
</evidence>
<reference evidence="29 30" key="1">
    <citation type="journal article" date="2015" name="ISME J.">
        <title>Genomic and phenotypic differentiation among Methanosarcina mazei populations from Columbia River sediment.</title>
        <authorList>
            <person name="Youngblut N.D."/>
            <person name="Wirth J.S."/>
            <person name="Henriksen J.R."/>
            <person name="Smith M."/>
            <person name="Simon H."/>
            <person name="Metcalf W.W."/>
            <person name="Whitaker R.J."/>
        </authorList>
    </citation>
    <scope>NUCLEOTIDE SEQUENCE [LARGE SCALE GENOMIC DNA]</scope>
    <source>
        <strain evidence="6 37">1.F.A.1A.3</strain>
        <strain evidence="7 49">1.F.A.1B.3</strain>
        <strain evidence="8 33">1.F.A.1B.4</strain>
        <strain evidence="9 41">1.H.A.0.1</strain>
        <strain evidence="10 50">1.H.A.1A.1</strain>
        <strain evidence="12 35">1.H.A.1A.3</strain>
        <strain evidence="11 47">1.H.A.1A.4</strain>
        <strain evidence="13 30">1.H.A.1A.6</strain>
        <strain evidence="15 40">1.H.A.2.1</strain>
        <strain evidence="14 39">1.H.A.2.3</strain>
        <strain evidence="16 42">1.H.A.2.6</strain>
        <strain evidence="18 48">1.H.A.2.7</strain>
        <strain evidence="17">1.H.A.2.8</strain>
        <strain evidence="19 32">1.H.M.0.1</strain>
        <strain evidence="20 54">1.H.M.1A.1</strain>
        <strain evidence="21 36">1.H.M.1A.2</strain>
        <strain evidence="22 52">1.H.M.1A.3</strain>
        <strain evidence="23 29">1.H.M.2.2</strain>
        <strain evidence="24 55">1.H.M.2.3</strain>
        <strain evidence="26 46">1.H.M.2.4</strain>
        <strain evidence="25 53">1.H.T.2.1</strain>
        <strain evidence="28 31">1.H.T.2.3</strain>
        <strain evidence="27 43">1.H.T.2.5</strain>
        <strain evidence="2 38">2.F.A.2.3</strain>
        <strain evidence="1 44">2.F.T.0.2</strain>
        <strain evidence="3 34">3.H.A.2.1</strain>
        <strain evidence="4 51">3.H.A.2.4</strain>
        <strain evidence="5 45">3.H.M.1A.1</strain>
    </source>
</reference>
<evidence type="ECO:0000313" key="36">
    <source>
        <dbReference type="Proteomes" id="UP000034040"/>
    </source>
</evidence>
<evidence type="ECO:0000313" key="55">
    <source>
        <dbReference type="Proteomes" id="UP000034937"/>
    </source>
</evidence>
<dbReference type="Proteomes" id="UP000034672">
    <property type="component" value="Unassembled WGS sequence"/>
</dbReference>
<dbReference type="EMBL" id="JJQH01000114">
    <property type="protein sequence ID" value="KKH39081.1"/>
    <property type="molecule type" value="Genomic_DNA"/>
</dbReference>
<dbReference type="Proteomes" id="UP000034021">
    <property type="component" value="Unassembled WGS sequence"/>
</dbReference>
<dbReference type="EMBL" id="JJQV01000031">
    <property type="protein sequence ID" value="KKH85479.1"/>
    <property type="molecule type" value="Genomic_DNA"/>
</dbReference>
<dbReference type="Proteomes" id="UP000034872">
    <property type="component" value="Unassembled WGS sequence"/>
</dbReference>
<dbReference type="Proteomes" id="UP000034758">
    <property type="component" value="Unassembled WGS sequence"/>
</dbReference>
<dbReference type="Proteomes" id="UP000034259">
    <property type="component" value="Unassembled WGS sequence"/>
</dbReference>
<evidence type="ECO:0000313" key="23">
    <source>
        <dbReference type="EMBL" id="KKH85479.1"/>
    </source>
</evidence>
<dbReference type="EMBL" id="JJQI01000073">
    <property type="protein sequence ID" value="KKH38650.1"/>
    <property type="molecule type" value="Genomic_DNA"/>
</dbReference>
<evidence type="ECO:0000313" key="26">
    <source>
        <dbReference type="EMBL" id="KKH98041.1"/>
    </source>
</evidence>
<organism evidence="13 30">
    <name type="scientific">Methanosarcina mazei</name>
    <name type="common">Methanosarcina frisia</name>
    <dbReference type="NCBI Taxonomy" id="2209"/>
    <lineage>
        <taxon>Archaea</taxon>
        <taxon>Methanobacteriati</taxon>
        <taxon>Methanobacteriota</taxon>
        <taxon>Stenosarchaea group</taxon>
        <taxon>Methanomicrobia</taxon>
        <taxon>Methanosarcinales</taxon>
        <taxon>Methanosarcinaceae</taxon>
        <taxon>Methanosarcina</taxon>
    </lineage>
</organism>
<evidence type="ECO:0000313" key="8">
    <source>
        <dbReference type="EMBL" id="KKH23428.1"/>
    </source>
</evidence>
<comment type="caution">
    <text evidence="13">The sequence shown here is derived from an EMBL/GenBank/DDBJ whole genome shotgun (WGS) entry which is preliminary data.</text>
</comment>
<evidence type="ECO:0000313" key="53">
    <source>
        <dbReference type="Proteomes" id="UP000034872"/>
    </source>
</evidence>
<evidence type="ECO:0000313" key="31">
    <source>
        <dbReference type="Proteomes" id="UP000033885"/>
    </source>
</evidence>
<evidence type="ECO:0000313" key="54">
    <source>
        <dbReference type="Proteomes" id="UP000034925"/>
    </source>
</evidence>
<evidence type="ECO:0000313" key="17">
    <source>
        <dbReference type="EMBL" id="KKH66095.1"/>
    </source>
</evidence>
<evidence type="ECO:0000313" key="40">
    <source>
        <dbReference type="Proteomes" id="UP000034259"/>
    </source>
</evidence>
<dbReference type="Proteomes" id="UP000034232">
    <property type="component" value="Unassembled WGS sequence"/>
</dbReference>
<evidence type="ECO:0000313" key="6">
    <source>
        <dbReference type="EMBL" id="KKH15551.1"/>
    </source>
</evidence>
<evidence type="ECO:0000313" key="5">
    <source>
        <dbReference type="EMBL" id="KKG94624.1"/>
    </source>
</evidence>
<evidence type="ECO:0000313" key="21">
    <source>
        <dbReference type="EMBL" id="KKH77464.1"/>
    </source>
</evidence>
<evidence type="ECO:0000313" key="20">
    <source>
        <dbReference type="EMBL" id="KKH71477.1"/>
    </source>
</evidence>
<evidence type="ECO:0000313" key="43">
    <source>
        <dbReference type="Proteomes" id="UP000034547"/>
    </source>
</evidence>
<dbReference type="Proteomes" id="UP000033987">
    <property type="component" value="Unassembled WGS sequence"/>
</dbReference>
<dbReference type="EMBL" id="JJOR01000158">
    <property type="protein sequence ID" value="KKF99598.1"/>
    <property type="molecule type" value="Genomic_DNA"/>
</dbReference>
<dbReference type="Proteomes" id="UP000034692">
    <property type="component" value="Unassembled WGS sequence"/>
</dbReference>
<evidence type="ECO:0000313" key="30">
    <source>
        <dbReference type="Proteomes" id="UP000033864"/>
    </source>
</evidence>
<dbReference type="EMBL" id="JJQK01000042">
    <property type="protein sequence ID" value="KKH55055.1"/>
    <property type="molecule type" value="Genomic_DNA"/>
</dbReference>
<dbReference type="EMBL" id="JJQT01000060">
    <property type="protein sequence ID" value="KKH81013.1"/>
    <property type="molecule type" value="Genomic_DNA"/>
</dbReference>
<evidence type="ECO:0000313" key="14">
    <source>
        <dbReference type="EMBL" id="KKH54367.1"/>
    </source>
</evidence>
<evidence type="ECO:0000313" key="15">
    <source>
        <dbReference type="EMBL" id="KKH55055.1"/>
    </source>
</evidence>
<evidence type="ECO:0000313" key="47">
    <source>
        <dbReference type="Proteomes" id="UP000034672"/>
    </source>
</evidence>
<gene>
    <name evidence="2" type="ORF">DU31_10290</name>
    <name evidence="9" type="ORF">DU37_10850</name>
    <name evidence="1" type="ORF">DU40_19075</name>
    <name evidence="6" type="ORF">DU44_10540</name>
    <name evidence="7" type="ORF">DU48_18345</name>
    <name evidence="12" type="ORF">DU50_05595</name>
    <name evidence="10" type="ORF">DU54_10235</name>
    <name evidence="4" type="ORF">DU55_02970</name>
    <name evidence="3" type="ORF">DU63_16220</name>
    <name evidence="8" type="ORF">DU65_17350</name>
    <name evidence="5" type="ORF">DU69_19810</name>
    <name evidence="11" type="ORF">DU71_13210</name>
    <name evidence="15" type="ORF">DU72_16960</name>
    <name evidence="17" type="ORF">DU73_14465</name>
    <name evidence="16" type="ORF">DU74_07355</name>
    <name evidence="18" type="ORF">DU75_21675</name>
    <name evidence="14" type="ORF">DU76_16845</name>
    <name evidence="21" type="ORF">DU77_18065</name>
    <name evidence="22" type="ORF">DU78_11025</name>
    <name evidence="26" type="ORF">DU79_08455</name>
    <name evidence="28" type="ORF">DU81_14350</name>
    <name evidence="23" type="ORF">DU82_05070</name>
    <name evidence="27" type="ORF">DU83_08440</name>
    <name evidence="25" type="ORF">DU84_04580</name>
    <name evidence="13" type="ORF">DU85_06940</name>
    <name evidence="20" type="ORF">DU86_11315</name>
    <name evidence="19" type="ORF">DU87_16400</name>
    <name evidence="24" type="ORF">DU88_04460</name>
</gene>
<evidence type="ECO:0000313" key="9">
    <source>
        <dbReference type="EMBL" id="KKH30609.1"/>
    </source>
</evidence>
<dbReference type="EMBL" id="JJQF01000076">
    <property type="protein sequence ID" value="KKH30609.1"/>
    <property type="molecule type" value="Genomic_DNA"/>
</dbReference>
<dbReference type="Proteomes" id="UP000034842">
    <property type="component" value="Unassembled WGS sequence"/>
</dbReference>
<dbReference type="Proteomes" id="UP000034668">
    <property type="component" value="Unassembled WGS sequence"/>
</dbReference>
<dbReference type="Proteomes" id="UP000034450">
    <property type="component" value="Unassembled WGS sequence"/>
</dbReference>
<dbReference type="EMBL" id="JJQQ01000039">
    <property type="protein sequence ID" value="KKH69106.1"/>
    <property type="molecule type" value="Genomic_DNA"/>
</dbReference>
<evidence type="ECO:0000313" key="3">
    <source>
        <dbReference type="EMBL" id="KKG72999.1"/>
    </source>
</evidence>
<evidence type="ECO:0000313" key="28">
    <source>
        <dbReference type="EMBL" id="KKI02763.1"/>
    </source>
</evidence>
<dbReference type="Proteomes" id="UP000034597">
    <property type="component" value="Unassembled WGS sequence"/>
</dbReference>
<evidence type="ECO:0000313" key="51">
    <source>
        <dbReference type="Proteomes" id="UP000034817"/>
    </source>
</evidence>
<dbReference type="EMBL" id="JJQB01000097">
    <property type="protein sequence ID" value="KKH18338.1"/>
    <property type="molecule type" value="Genomic_DNA"/>
</dbReference>
<proteinExistence type="predicted"/>
<evidence type="ECO:0000313" key="24">
    <source>
        <dbReference type="EMBL" id="KKH91046.1"/>
    </source>
</evidence>
<dbReference type="Proteomes" id="UP000034937">
    <property type="component" value="Unassembled WGS sequence"/>
</dbReference>
<evidence type="ECO:0000313" key="48">
    <source>
        <dbReference type="Proteomes" id="UP000034692"/>
    </source>
</evidence>
<evidence type="ECO:0000313" key="4">
    <source>
        <dbReference type="EMBL" id="KKG82457.1"/>
    </source>
</evidence>
<dbReference type="EMBL" id="JJQO01000083">
    <property type="protein sequence ID" value="KKH67269.1"/>
    <property type="molecule type" value="Genomic_DNA"/>
</dbReference>
<dbReference type="EMBL" id="JJQC01000042">
    <property type="protein sequence ID" value="KKH23428.1"/>
    <property type="molecule type" value="Genomic_DNA"/>
</dbReference>
<evidence type="ECO:0000313" key="52">
    <source>
        <dbReference type="Proteomes" id="UP000034842"/>
    </source>
</evidence>
<dbReference type="Proteomes" id="UP000034040">
    <property type="component" value="Unassembled WGS sequence"/>
</dbReference>
<dbReference type="PATRIC" id="fig|2209.43.peg.3534"/>
<evidence type="ECO:0000313" key="35">
    <source>
        <dbReference type="Proteomes" id="UP000034021"/>
    </source>
</evidence>
<evidence type="ECO:0000313" key="18">
    <source>
        <dbReference type="EMBL" id="KKH67269.1"/>
    </source>
</evidence>
<dbReference type="Proteomes" id="UP000033814">
    <property type="component" value="Unassembled WGS sequence"/>
</dbReference>
<evidence type="ECO:0000313" key="13">
    <source>
        <dbReference type="EMBL" id="KKH50773.1"/>
    </source>
</evidence>
<dbReference type="EMBL" id="JJQN01000058">
    <property type="protein sequence ID" value="KKH61206.1"/>
    <property type="molecule type" value="Genomic_DNA"/>
</dbReference>
<evidence type="ECO:0000313" key="7">
    <source>
        <dbReference type="EMBL" id="KKH18338.1"/>
    </source>
</evidence>
<dbReference type="EMBL" id="JJQM01000097">
    <property type="protein sequence ID" value="KKH54367.1"/>
    <property type="molecule type" value="Genomic_DNA"/>
</dbReference>
<dbReference type="Proteomes" id="UP000034657">
    <property type="component" value="Unassembled WGS sequence"/>
</dbReference>
<evidence type="ECO:0000313" key="29">
    <source>
        <dbReference type="Proteomes" id="UP000033814"/>
    </source>
</evidence>
<evidence type="ECO:0000313" key="16">
    <source>
        <dbReference type="EMBL" id="KKH61206.1"/>
    </source>
</evidence>
<dbReference type="Proteomes" id="UP000034733">
    <property type="component" value="Unassembled WGS sequence"/>
</dbReference>
<dbReference type="EMBL" id="JJQP01000146">
    <property type="protein sequence ID" value="KKH66095.1"/>
    <property type="molecule type" value="Genomic_DNA"/>
</dbReference>
<evidence type="ECO:0000313" key="2">
    <source>
        <dbReference type="EMBL" id="KKF99598.1"/>
    </source>
</evidence>
<evidence type="ECO:0000313" key="42">
    <source>
        <dbReference type="Proteomes" id="UP000034450"/>
    </source>
</evidence>
<dbReference type="EMBL" id="JJOT01000132">
    <property type="protein sequence ID" value="KKF98040.1"/>
    <property type="molecule type" value="Genomic_DNA"/>
</dbReference>
<evidence type="ECO:0000313" key="19">
    <source>
        <dbReference type="EMBL" id="KKH69106.1"/>
    </source>
</evidence>
<dbReference type="Proteomes" id="UP000033933">
    <property type="component" value="Unassembled WGS sequence"/>
</dbReference>
<dbReference type="EMBL" id="JJQJ01000077">
    <property type="protein sequence ID" value="KKH50773.1"/>
    <property type="molecule type" value="Genomic_DNA"/>
</dbReference>
<evidence type="ECO:0000313" key="27">
    <source>
        <dbReference type="EMBL" id="KKI01579.1"/>
    </source>
</evidence>
<accession>A0A0F8NJC5</accession>
<protein>
    <submittedName>
        <fullName evidence="13">Uncharacterized protein</fullName>
    </submittedName>
</protein>
<dbReference type="EMBL" id="JJQS01000027">
    <property type="protein sequence ID" value="KKH77464.1"/>
    <property type="molecule type" value="Genomic_DNA"/>
</dbReference>
<dbReference type="Proteomes" id="UP000034925">
    <property type="component" value="Unassembled WGS sequence"/>
</dbReference>
<dbReference type="Proteomes" id="UP000034338">
    <property type="component" value="Unassembled WGS sequence"/>
</dbReference>
<evidence type="ECO:0000313" key="49">
    <source>
        <dbReference type="Proteomes" id="UP000034733"/>
    </source>
</evidence>